<comment type="caution">
    <text evidence="1">The sequence shown here is derived from an EMBL/GenBank/DDBJ whole genome shotgun (WGS) entry which is preliminary data.</text>
</comment>
<proteinExistence type="predicted"/>
<reference evidence="1 2" key="1">
    <citation type="journal article" date="2018" name="Sci. Rep.">
        <title>Genomic signatures of local adaptation to the degree of environmental predictability in rotifers.</title>
        <authorList>
            <person name="Franch-Gras L."/>
            <person name="Hahn C."/>
            <person name="Garcia-Roger E.M."/>
            <person name="Carmona M.J."/>
            <person name="Serra M."/>
            <person name="Gomez A."/>
        </authorList>
    </citation>
    <scope>NUCLEOTIDE SEQUENCE [LARGE SCALE GENOMIC DNA]</scope>
    <source>
        <strain evidence="1">HYR1</strain>
    </source>
</reference>
<keyword evidence="2" id="KW-1185">Reference proteome</keyword>
<evidence type="ECO:0000313" key="2">
    <source>
        <dbReference type="Proteomes" id="UP000276133"/>
    </source>
</evidence>
<dbReference type="EMBL" id="REGN01010757">
    <property type="protein sequence ID" value="RMZ98473.1"/>
    <property type="molecule type" value="Genomic_DNA"/>
</dbReference>
<accession>A0A3M7PHI1</accession>
<organism evidence="1 2">
    <name type="scientific">Brachionus plicatilis</name>
    <name type="common">Marine rotifer</name>
    <name type="synonym">Brachionus muelleri</name>
    <dbReference type="NCBI Taxonomy" id="10195"/>
    <lineage>
        <taxon>Eukaryota</taxon>
        <taxon>Metazoa</taxon>
        <taxon>Spiralia</taxon>
        <taxon>Gnathifera</taxon>
        <taxon>Rotifera</taxon>
        <taxon>Eurotatoria</taxon>
        <taxon>Monogononta</taxon>
        <taxon>Pseudotrocha</taxon>
        <taxon>Ploima</taxon>
        <taxon>Brachionidae</taxon>
        <taxon>Brachionus</taxon>
    </lineage>
</organism>
<dbReference type="AlphaFoldDB" id="A0A3M7PHI1"/>
<gene>
    <name evidence="1" type="ORF">BpHYR1_027573</name>
</gene>
<evidence type="ECO:0000313" key="1">
    <source>
        <dbReference type="EMBL" id="RMZ98473.1"/>
    </source>
</evidence>
<name>A0A3M7PHI1_BRAPC</name>
<dbReference type="Proteomes" id="UP000276133">
    <property type="component" value="Unassembled WGS sequence"/>
</dbReference>
<protein>
    <submittedName>
        <fullName evidence="1">Uncharacterized protein</fullName>
    </submittedName>
</protein>
<sequence length="64" mass="7738">MKNLVSRGCFFVNQIKDAKSIEINEIHLPFLSPAFKYLSYRIHDFIEFSYLEDIIMKRIHFEKL</sequence>